<organism evidence="2 3">
    <name type="scientific">Rotaria sordida</name>
    <dbReference type="NCBI Taxonomy" id="392033"/>
    <lineage>
        <taxon>Eukaryota</taxon>
        <taxon>Metazoa</taxon>
        <taxon>Spiralia</taxon>
        <taxon>Gnathifera</taxon>
        <taxon>Rotifera</taxon>
        <taxon>Eurotatoria</taxon>
        <taxon>Bdelloidea</taxon>
        <taxon>Philodinida</taxon>
        <taxon>Philodinidae</taxon>
        <taxon>Rotaria</taxon>
    </lineage>
</organism>
<evidence type="ECO:0000313" key="2">
    <source>
        <dbReference type="EMBL" id="CAF4247588.1"/>
    </source>
</evidence>
<sequence length="58" mass="6212">VINMIPITCHIPILGTNDVNESVLPVDLDSKEQSRLEASLTQDKALVSSNNMSSNAGM</sequence>
<reference evidence="2" key="1">
    <citation type="submission" date="2021-02" db="EMBL/GenBank/DDBJ databases">
        <authorList>
            <person name="Nowell W R."/>
        </authorList>
    </citation>
    <scope>NUCLEOTIDE SEQUENCE</scope>
</reference>
<dbReference type="AlphaFoldDB" id="A0A820EIE8"/>
<dbReference type="EMBL" id="CAJOBD010021726">
    <property type="protein sequence ID" value="CAF4247588.1"/>
    <property type="molecule type" value="Genomic_DNA"/>
</dbReference>
<comment type="caution">
    <text evidence="2">The sequence shown here is derived from an EMBL/GenBank/DDBJ whole genome shotgun (WGS) entry which is preliminary data.</text>
</comment>
<feature type="region of interest" description="Disordered" evidence="1">
    <location>
        <begin position="35"/>
        <end position="58"/>
    </location>
</feature>
<protein>
    <submittedName>
        <fullName evidence="2">Uncharacterized protein</fullName>
    </submittedName>
</protein>
<accession>A0A820EIE8</accession>
<proteinExistence type="predicted"/>
<evidence type="ECO:0000256" key="1">
    <source>
        <dbReference type="SAM" id="MobiDB-lite"/>
    </source>
</evidence>
<gene>
    <name evidence="2" type="ORF">JBS370_LOCUS38578</name>
</gene>
<feature type="non-terminal residue" evidence="2">
    <location>
        <position position="1"/>
    </location>
</feature>
<dbReference type="Proteomes" id="UP000663836">
    <property type="component" value="Unassembled WGS sequence"/>
</dbReference>
<feature type="compositionally biased region" description="Polar residues" evidence="1">
    <location>
        <begin position="39"/>
        <end position="58"/>
    </location>
</feature>
<evidence type="ECO:0000313" key="3">
    <source>
        <dbReference type="Proteomes" id="UP000663836"/>
    </source>
</evidence>
<name>A0A820EIE8_9BILA</name>